<dbReference type="PANTHER" id="PTHR10621">
    <property type="entry name" value="UV EXCISION REPAIR PROTEIN RAD23"/>
    <property type="match status" value="1"/>
</dbReference>
<evidence type="ECO:0000313" key="3">
    <source>
        <dbReference type="Proteomes" id="UP000813463"/>
    </source>
</evidence>
<dbReference type="PROSITE" id="PS00299">
    <property type="entry name" value="UBIQUITIN_1"/>
    <property type="match status" value="1"/>
</dbReference>
<dbReference type="SMART" id="SM00213">
    <property type="entry name" value="UBQ"/>
    <property type="match status" value="2"/>
</dbReference>
<dbReference type="RefSeq" id="XP_021836343.1">
    <property type="nucleotide sequence ID" value="XM_021980651.2"/>
</dbReference>
<dbReference type="PROSITE" id="PS50053">
    <property type="entry name" value="UBIQUITIN_2"/>
    <property type="match status" value="3"/>
</dbReference>
<accession>A0A9R0HT65</accession>
<dbReference type="GO" id="GO:0005829">
    <property type="term" value="C:cytosol"/>
    <property type="evidence" value="ECO:0000318"/>
    <property type="project" value="GO_Central"/>
</dbReference>
<dbReference type="Pfam" id="PF00240">
    <property type="entry name" value="ubiquitin"/>
    <property type="match status" value="2"/>
</dbReference>
<organism evidence="3 4">
    <name type="scientific">Spinacia oleracea</name>
    <name type="common">Spinach</name>
    <dbReference type="NCBI Taxonomy" id="3562"/>
    <lineage>
        <taxon>Eukaryota</taxon>
        <taxon>Viridiplantae</taxon>
        <taxon>Streptophyta</taxon>
        <taxon>Embryophyta</taxon>
        <taxon>Tracheophyta</taxon>
        <taxon>Spermatophyta</taxon>
        <taxon>Magnoliopsida</taxon>
        <taxon>eudicotyledons</taxon>
        <taxon>Gunneridae</taxon>
        <taxon>Pentapetalae</taxon>
        <taxon>Caryophyllales</taxon>
        <taxon>Chenopodiaceae</taxon>
        <taxon>Chenopodioideae</taxon>
        <taxon>Anserineae</taxon>
        <taxon>Spinacia</taxon>
    </lineage>
</organism>
<keyword evidence="3" id="KW-1185">Reference proteome</keyword>
<dbReference type="SUPFAM" id="SSF54236">
    <property type="entry name" value="Ubiquitin-like"/>
    <property type="match status" value="3"/>
</dbReference>
<dbReference type="PANTHER" id="PTHR10621:SF38">
    <property type="entry name" value="UBIQUITIN DOMAIN-CONTAINING PROTEIN 7SL RNA1-RELATED"/>
    <property type="match status" value="1"/>
</dbReference>
<dbReference type="InterPro" id="IPR000626">
    <property type="entry name" value="Ubiquitin-like_dom"/>
</dbReference>
<dbReference type="FunFam" id="3.10.20.90:FF:000341">
    <property type="entry name" value="Ubiquitin-like superfamily protein"/>
    <property type="match status" value="1"/>
</dbReference>
<dbReference type="CDD" id="cd17039">
    <property type="entry name" value="Ubl_ubiquitin_like"/>
    <property type="match status" value="1"/>
</dbReference>
<evidence type="ECO:0000259" key="2">
    <source>
        <dbReference type="PROSITE" id="PS50053"/>
    </source>
</evidence>
<feature type="compositionally biased region" description="Low complexity" evidence="1">
    <location>
        <begin position="96"/>
        <end position="105"/>
    </location>
</feature>
<feature type="region of interest" description="Disordered" evidence="1">
    <location>
        <begin position="76"/>
        <end position="107"/>
    </location>
</feature>
<dbReference type="OrthoDB" id="419317at2759"/>
<evidence type="ECO:0000256" key="1">
    <source>
        <dbReference type="SAM" id="MobiDB-lite"/>
    </source>
</evidence>
<reference evidence="3" key="1">
    <citation type="journal article" date="2021" name="Nat. Commun.">
        <title>Genomic analyses provide insights into spinach domestication and the genetic basis of agronomic traits.</title>
        <authorList>
            <person name="Cai X."/>
            <person name="Sun X."/>
            <person name="Xu C."/>
            <person name="Sun H."/>
            <person name="Wang X."/>
            <person name="Ge C."/>
            <person name="Zhang Z."/>
            <person name="Wang Q."/>
            <person name="Fei Z."/>
            <person name="Jiao C."/>
            <person name="Wang Q."/>
        </authorList>
    </citation>
    <scope>NUCLEOTIDE SEQUENCE [LARGE SCALE GENOMIC DNA]</scope>
    <source>
        <strain evidence="3">cv. Varoflay</strain>
    </source>
</reference>
<dbReference type="GO" id="GO:0070628">
    <property type="term" value="F:proteasome binding"/>
    <property type="evidence" value="ECO:0000318"/>
    <property type="project" value="GO_Central"/>
</dbReference>
<dbReference type="InterPro" id="IPR019954">
    <property type="entry name" value="Ubiquitin_CS"/>
</dbReference>
<dbReference type="KEGG" id="soe:110776086"/>
<dbReference type="GeneID" id="110776086"/>
<dbReference type="InterPro" id="IPR029071">
    <property type="entry name" value="Ubiquitin-like_domsf"/>
</dbReference>
<sequence length="311" mass="35899">MDLKFETQKGEKFTMEIGYFDTVLEVKEKIEKYKKIPISKQTLVYNGKILEDSGDVESCVLLHNSYVRLIVAPIHEDNNNNNNNNKPKSPEKLKLQQQQQQQQQQLPGNHEDPLLLQIFSHPVKKTRIILRLPSPKSSASAQKLGIDVDLNDSVEHLKKKLYQIEGFPAHQQALFLSKSIELKDNRHLREYEIKDGCEIDVLLKQSSAPKPSSGMKNTMLTTSSKKLQVIVLPKCGTKKFMLEVNPMEKVQALRNELEKLQQQDRKFKLPSEGYFFIYKHNVMEEKETFQWHNVRQHDTIEIFNGSITGGS</sequence>
<dbReference type="GO" id="GO:0043161">
    <property type="term" value="P:proteasome-mediated ubiquitin-dependent protein catabolic process"/>
    <property type="evidence" value="ECO:0000318"/>
    <property type="project" value="GO_Central"/>
</dbReference>
<feature type="domain" description="Ubiquitin-like" evidence="2">
    <location>
        <begin position="1"/>
        <end position="71"/>
    </location>
</feature>
<evidence type="ECO:0000313" key="4">
    <source>
        <dbReference type="RefSeq" id="XP_021836343.1"/>
    </source>
</evidence>
<dbReference type="AlphaFoldDB" id="A0A9R0HT65"/>
<dbReference type="GO" id="GO:0031593">
    <property type="term" value="F:polyubiquitin modification-dependent protein binding"/>
    <property type="evidence" value="ECO:0000318"/>
    <property type="project" value="GO_Central"/>
</dbReference>
<dbReference type="GO" id="GO:0005654">
    <property type="term" value="C:nucleoplasm"/>
    <property type="evidence" value="ECO:0000318"/>
    <property type="project" value="GO_Central"/>
</dbReference>
<proteinExistence type="predicted"/>
<dbReference type="Gene3D" id="3.10.20.90">
    <property type="entry name" value="Phosphatidylinositol 3-kinase Catalytic Subunit, Chain A, domain 1"/>
    <property type="match status" value="3"/>
</dbReference>
<gene>
    <name evidence="4" type="primary">LOC110776086</name>
</gene>
<protein>
    <submittedName>
        <fullName evidence="4">Ubiquitin domain-containing protein 7SL RNA2-like</fullName>
    </submittedName>
</protein>
<reference evidence="4" key="2">
    <citation type="submission" date="2025-08" db="UniProtKB">
        <authorList>
            <consortium name="RefSeq"/>
        </authorList>
    </citation>
    <scope>IDENTIFICATION</scope>
    <source>
        <tissue evidence="4">Leaf</tissue>
    </source>
</reference>
<dbReference type="GO" id="GO:0043130">
    <property type="term" value="F:ubiquitin binding"/>
    <property type="evidence" value="ECO:0000318"/>
    <property type="project" value="GO_Central"/>
</dbReference>
<name>A0A9R0HT65_SPIOL</name>
<feature type="domain" description="Ubiquitin-like" evidence="2">
    <location>
        <begin position="227"/>
        <end position="302"/>
    </location>
</feature>
<feature type="domain" description="Ubiquitin-like" evidence="2">
    <location>
        <begin position="126"/>
        <end position="208"/>
    </location>
</feature>
<dbReference type="Proteomes" id="UP000813463">
    <property type="component" value="Chromosome 4"/>
</dbReference>